<evidence type="ECO:0000313" key="14">
    <source>
        <dbReference type="EMBL" id="SLN31962.1"/>
    </source>
</evidence>
<evidence type="ECO:0000256" key="7">
    <source>
        <dbReference type="ARBA" id="ARBA00022763"/>
    </source>
</evidence>
<evidence type="ECO:0000256" key="6">
    <source>
        <dbReference type="ARBA" id="ARBA00022723"/>
    </source>
</evidence>
<dbReference type="RefSeq" id="WP_085817159.1">
    <property type="nucleotide sequence ID" value="NZ_FWFU01000002.1"/>
</dbReference>
<dbReference type="AlphaFoldDB" id="A0A1X6YVH0"/>
<evidence type="ECO:0000256" key="10">
    <source>
        <dbReference type="ARBA" id="ARBA00023014"/>
    </source>
</evidence>
<comment type="catalytic activity">
    <reaction evidence="1">
        <text>Hydrolyzes single-stranded DNA or mismatched double-stranded DNA and polynucleotides, releasing free uracil.</text>
        <dbReference type="EC" id="3.2.2.27"/>
    </reaction>
</comment>
<keyword evidence="11" id="KW-0234">DNA repair</keyword>
<dbReference type="CDD" id="cd10030">
    <property type="entry name" value="UDG-F4_TTUDGA_SPO1dp_like"/>
    <property type="match status" value="1"/>
</dbReference>
<dbReference type="InterPro" id="IPR005273">
    <property type="entry name" value="Ura-DNA_glyco_family4"/>
</dbReference>
<dbReference type="SMART" id="SM00987">
    <property type="entry name" value="UreE_C"/>
    <property type="match status" value="1"/>
</dbReference>
<dbReference type="InterPro" id="IPR005122">
    <property type="entry name" value="Uracil-DNA_glycosylase-like"/>
</dbReference>
<dbReference type="GO" id="GO:0051539">
    <property type="term" value="F:4 iron, 4 sulfur cluster binding"/>
    <property type="evidence" value="ECO:0007669"/>
    <property type="project" value="UniProtKB-KW"/>
</dbReference>
<gene>
    <name evidence="14" type="ORF">ROH8110_01510</name>
</gene>
<keyword evidence="15" id="KW-1185">Reference proteome</keyword>
<keyword evidence="6" id="KW-0479">Metal-binding</keyword>
<dbReference type="GO" id="GO:0004844">
    <property type="term" value="F:uracil DNA N-glycosylase activity"/>
    <property type="evidence" value="ECO:0007669"/>
    <property type="project" value="UniProtKB-EC"/>
</dbReference>
<feature type="domain" description="Uracil-DNA glycosylase-like" evidence="13">
    <location>
        <begin position="111"/>
        <end position="262"/>
    </location>
</feature>
<dbReference type="Pfam" id="PF03167">
    <property type="entry name" value="UDG"/>
    <property type="match status" value="1"/>
</dbReference>
<comment type="similarity">
    <text evidence="2">Belongs to the uracil-DNA glycosylase (UDG) superfamily. Type 4 (UDGa) family.</text>
</comment>
<evidence type="ECO:0000256" key="11">
    <source>
        <dbReference type="ARBA" id="ARBA00023204"/>
    </source>
</evidence>
<dbReference type="Gene3D" id="3.40.470.10">
    <property type="entry name" value="Uracil-DNA glycosylase-like domain"/>
    <property type="match status" value="1"/>
</dbReference>
<evidence type="ECO:0000256" key="8">
    <source>
        <dbReference type="ARBA" id="ARBA00022801"/>
    </source>
</evidence>
<keyword evidence="8" id="KW-0378">Hydrolase</keyword>
<evidence type="ECO:0000256" key="1">
    <source>
        <dbReference type="ARBA" id="ARBA00001400"/>
    </source>
</evidence>
<keyword evidence="7" id="KW-0227">DNA damage</keyword>
<name>A0A1X6YVH0_9RHOB</name>
<feature type="region of interest" description="Disordered" evidence="12">
    <location>
        <begin position="55"/>
        <end position="79"/>
    </location>
</feature>
<evidence type="ECO:0000256" key="9">
    <source>
        <dbReference type="ARBA" id="ARBA00023004"/>
    </source>
</evidence>
<evidence type="ECO:0000256" key="12">
    <source>
        <dbReference type="SAM" id="MobiDB-lite"/>
    </source>
</evidence>
<dbReference type="OrthoDB" id="5290748at2"/>
<dbReference type="InterPro" id="IPR051536">
    <property type="entry name" value="UDG_Type-4/5"/>
</dbReference>
<protein>
    <recommendedName>
        <fullName evidence="4">Type-4 uracil-DNA glycosylase</fullName>
        <ecNumber evidence="3">3.2.2.27</ecNumber>
    </recommendedName>
</protein>
<keyword evidence="10" id="KW-0411">Iron-sulfur</keyword>
<dbReference type="GO" id="GO:0006281">
    <property type="term" value="P:DNA repair"/>
    <property type="evidence" value="ECO:0007669"/>
    <property type="project" value="UniProtKB-KW"/>
</dbReference>
<accession>A0A1X6YVH0</accession>
<dbReference type="EMBL" id="FWFU01000002">
    <property type="protein sequence ID" value="SLN31962.1"/>
    <property type="molecule type" value="Genomic_DNA"/>
</dbReference>
<dbReference type="GO" id="GO:0046872">
    <property type="term" value="F:metal ion binding"/>
    <property type="evidence" value="ECO:0007669"/>
    <property type="project" value="UniProtKB-KW"/>
</dbReference>
<keyword evidence="5" id="KW-0004">4Fe-4S</keyword>
<dbReference type="NCBIfam" id="TIGR00758">
    <property type="entry name" value="UDG_fam4"/>
    <property type="match status" value="1"/>
</dbReference>
<dbReference type="Proteomes" id="UP000193207">
    <property type="component" value="Unassembled WGS sequence"/>
</dbReference>
<organism evidence="14 15">
    <name type="scientific">Roseovarius halotolerans</name>
    <dbReference type="NCBI Taxonomy" id="505353"/>
    <lineage>
        <taxon>Bacteria</taxon>
        <taxon>Pseudomonadati</taxon>
        <taxon>Pseudomonadota</taxon>
        <taxon>Alphaproteobacteria</taxon>
        <taxon>Rhodobacterales</taxon>
        <taxon>Roseobacteraceae</taxon>
        <taxon>Roseovarius</taxon>
    </lineage>
</organism>
<dbReference type="EC" id="3.2.2.27" evidence="3"/>
<evidence type="ECO:0000313" key="15">
    <source>
        <dbReference type="Proteomes" id="UP000193207"/>
    </source>
</evidence>
<dbReference type="SUPFAM" id="SSF52141">
    <property type="entry name" value="Uracil-DNA glycosylase-like"/>
    <property type="match status" value="1"/>
</dbReference>
<dbReference type="SMART" id="SM00986">
    <property type="entry name" value="UDG"/>
    <property type="match status" value="1"/>
</dbReference>
<evidence type="ECO:0000256" key="5">
    <source>
        <dbReference type="ARBA" id="ARBA00022485"/>
    </source>
</evidence>
<evidence type="ECO:0000256" key="3">
    <source>
        <dbReference type="ARBA" id="ARBA00012030"/>
    </source>
</evidence>
<dbReference type="InterPro" id="IPR036895">
    <property type="entry name" value="Uracil-DNA_glycosylase-like_sf"/>
</dbReference>
<dbReference type="PANTHER" id="PTHR33693">
    <property type="entry name" value="TYPE-5 URACIL-DNA GLYCOSYLASE"/>
    <property type="match status" value="1"/>
</dbReference>
<evidence type="ECO:0000256" key="2">
    <source>
        <dbReference type="ARBA" id="ARBA00006521"/>
    </source>
</evidence>
<keyword evidence="9" id="KW-0408">Iron</keyword>
<proteinExistence type="inferred from homology"/>
<evidence type="ECO:0000259" key="13">
    <source>
        <dbReference type="SMART" id="SM00986"/>
    </source>
</evidence>
<sequence length="272" mass="29200">MESAYQYHAARALLDWQIELGATEAICDAPVDRYGLPESLPKPAAAAAAAAPAGAGAGATAPRPAPAMRDADPVADARAAAEGADSLEALREALAGFDGCDLKRGARNLVFADGNPDASVMIIGEAPGREEDREGRPFVGRAGQLLDRMLAAIGMARDATDPARSVYISNILPWRPPQNRDPKPDEIAMMLPFMQRHVDLVAPDIIVLMGNISCQAGLGRRGITRLRGNWTESYGKPTLPMFHPAYLLRTPNAKREAWADLLELQARLRETS</sequence>
<reference evidence="14 15" key="1">
    <citation type="submission" date="2017-03" db="EMBL/GenBank/DDBJ databases">
        <authorList>
            <person name="Afonso C.L."/>
            <person name="Miller P.J."/>
            <person name="Scott M.A."/>
            <person name="Spackman E."/>
            <person name="Goraichik I."/>
            <person name="Dimitrov K.M."/>
            <person name="Suarez D.L."/>
            <person name="Swayne D.E."/>
        </authorList>
    </citation>
    <scope>NUCLEOTIDE SEQUENCE [LARGE SCALE GENOMIC DNA]</scope>
    <source>
        <strain evidence="14 15">CECT 8110</strain>
    </source>
</reference>
<dbReference type="PANTHER" id="PTHR33693:SF1">
    <property type="entry name" value="TYPE-4 URACIL-DNA GLYCOSYLASE"/>
    <property type="match status" value="1"/>
</dbReference>
<evidence type="ECO:0000256" key="4">
    <source>
        <dbReference type="ARBA" id="ARBA00019403"/>
    </source>
</evidence>